<feature type="region of interest" description="Disordered" evidence="1">
    <location>
        <begin position="104"/>
        <end position="127"/>
    </location>
</feature>
<evidence type="ECO:0000256" key="1">
    <source>
        <dbReference type="SAM" id="MobiDB-lite"/>
    </source>
</evidence>
<evidence type="ECO:0000313" key="3">
    <source>
        <dbReference type="Proteomes" id="UP000230709"/>
    </source>
</evidence>
<dbReference type="AlphaFoldDB" id="A0A2D2CV48"/>
<organism evidence="2 3">
    <name type="scientific">Methylosinus trichosporium (strain ATCC 35070 / NCIMB 11131 / UNIQEM 75 / OB3b)</name>
    <dbReference type="NCBI Taxonomy" id="595536"/>
    <lineage>
        <taxon>Bacteria</taxon>
        <taxon>Pseudomonadati</taxon>
        <taxon>Pseudomonadota</taxon>
        <taxon>Alphaproteobacteria</taxon>
        <taxon>Hyphomicrobiales</taxon>
        <taxon>Methylocystaceae</taxon>
        <taxon>Methylosinus</taxon>
    </lineage>
</organism>
<evidence type="ECO:0000313" key="2">
    <source>
        <dbReference type="EMBL" id="ATQ66529.1"/>
    </source>
</evidence>
<accession>A0A2D2CV48</accession>
<dbReference type="Proteomes" id="UP000230709">
    <property type="component" value="Chromosome"/>
</dbReference>
<proteinExistence type="predicted"/>
<name>A0A2D2CV48_METT3</name>
<keyword evidence="3" id="KW-1185">Reference proteome</keyword>
<gene>
    <name evidence="2" type="ORF">CQW49_00430</name>
</gene>
<protein>
    <submittedName>
        <fullName evidence="2">Uncharacterized protein</fullName>
    </submittedName>
</protein>
<sequence>MLSNVIVEACRLDRGSMRGARILDQSRLDINISCGATRRWSGARRKILSWLRHTRFIEIDSTGSSPRCARRRRDKADKSVRCKIIVGAKRRVFTPRLVVDELSTGARVSQNSPRDRIRSSGAVSRVA</sequence>
<dbReference type="KEGG" id="mtw:CQW49_00430"/>
<reference evidence="3" key="1">
    <citation type="submission" date="2017-10" db="EMBL/GenBank/DDBJ databases">
        <title>Completed PacBio SMRT sequence of Methylosinus trichosporium OB3b reveals presence of a third large plasmid.</title>
        <authorList>
            <person name="Charles T.C."/>
            <person name="Lynch M.D.J."/>
            <person name="Heil J.R."/>
            <person name="Cheng J."/>
        </authorList>
    </citation>
    <scope>NUCLEOTIDE SEQUENCE [LARGE SCALE GENOMIC DNA]</scope>
    <source>
        <strain evidence="3">OB3b</strain>
    </source>
</reference>
<dbReference type="EMBL" id="CP023737">
    <property type="protein sequence ID" value="ATQ66529.1"/>
    <property type="molecule type" value="Genomic_DNA"/>
</dbReference>